<dbReference type="InterPro" id="IPR025836">
    <property type="entry name" value="Zn_knuckle_CX2CX4HX4C"/>
</dbReference>
<dbReference type="Pfam" id="PF14392">
    <property type="entry name" value="zf-CCHC_4"/>
    <property type="match status" value="1"/>
</dbReference>
<keyword evidence="1" id="KW-0479">Metal-binding</keyword>
<dbReference type="InterPro" id="IPR001878">
    <property type="entry name" value="Znf_CCHC"/>
</dbReference>
<comment type="caution">
    <text evidence="4">The sequence shown here is derived from an EMBL/GenBank/DDBJ whole genome shotgun (WGS) entry which is preliminary data.</text>
</comment>
<sequence length="333" mass="37834">MEITQLSEQRLLLRFNHIIDKQRALDGCPWSFEKHILILNTILENENPMQVNLQCCDFFVHIHDLPLNMMNVGVATLLGNRIGVFKELETDSTGRSWGASLRIRIGLNVNQPLKKALKVRSTSGEELLARLTYERLPNFCYLCGMLGHMDKYCEGALRKIFVTPEQKPCTVHGYVHPYLRGDDSRPRHMQQRSQLSYSNTESPVRGHDQRAHKEGSDKATNSRSGERLTTRLNDENEDAEMIQREDAVATDNQQISQQQGELMVADSWGHGLDICLPNKEPVSRRETEHDDTTILQAATTIGNLVNIPLKFTSKDIFHGRGITRRGRPPGRGI</sequence>
<dbReference type="InterPro" id="IPR040256">
    <property type="entry name" value="At4g02000-like"/>
</dbReference>
<evidence type="ECO:0000259" key="3">
    <source>
        <dbReference type="PROSITE" id="PS50158"/>
    </source>
</evidence>
<protein>
    <recommendedName>
        <fullName evidence="3">CCHC-type domain-containing protein</fullName>
    </recommendedName>
</protein>
<proteinExistence type="predicted"/>
<feature type="region of interest" description="Disordered" evidence="2">
    <location>
        <begin position="179"/>
        <end position="233"/>
    </location>
</feature>
<organism evidence="4">
    <name type="scientific">Sesamum latifolium</name>
    <dbReference type="NCBI Taxonomy" id="2727402"/>
    <lineage>
        <taxon>Eukaryota</taxon>
        <taxon>Viridiplantae</taxon>
        <taxon>Streptophyta</taxon>
        <taxon>Embryophyta</taxon>
        <taxon>Tracheophyta</taxon>
        <taxon>Spermatophyta</taxon>
        <taxon>Magnoliopsida</taxon>
        <taxon>eudicotyledons</taxon>
        <taxon>Gunneridae</taxon>
        <taxon>Pentapetalae</taxon>
        <taxon>asterids</taxon>
        <taxon>lamiids</taxon>
        <taxon>Lamiales</taxon>
        <taxon>Pedaliaceae</taxon>
        <taxon>Sesamum</taxon>
    </lineage>
</organism>
<reference evidence="4" key="2">
    <citation type="journal article" date="2024" name="Plant">
        <title>Genomic evolution and insights into agronomic trait innovations of Sesamum species.</title>
        <authorList>
            <person name="Miao H."/>
            <person name="Wang L."/>
            <person name="Qu L."/>
            <person name="Liu H."/>
            <person name="Sun Y."/>
            <person name="Le M."/>
            <person name="Wang Q."/>
            <person name="Wei S."/>
            <person name="Zheng Y."/>
            <person name="Lin W."/>
            <person name="Duan Y."/>
            <person name="Cao H."/>
            <person name="Xiong S."/>
            <person name="Wang X."/>
            <person name="Wei L."/>
            <person name="Li C."/>
            <person name="Ma Q."/>
            <person name="Ju M."/>
            <person name="Zhao R."/>
            <person name="Li G."/>
            <person name="Mu C."/>
            <person name="Tian Q."/>
            <person name="Mei H."/>
            <person name="Zhang T."/>
            <person name="Gao T."/>
            <person name="Zhang H."/>
        </authorList>
    </citation>
    <scope>NUCLEOTIDE SEQUENCE</scope>
    <source>
        <strain evidence="4">KEN1</strain>
    </source>
</reference>
<feature type="compositionally biased region" description="Basic and acidic residues" evidence="2">
    <location>
        <begin position="224"/>
        <end position="233"/>
    </location>
</feature>
<dbReference type="GO" id="GO:0003676">
    <property type="term" value="F:nucleic acid binding"/>
    <property type="evidence" value="ECO:0007669"/>
    <property type="project" value="InterPro"/>
</dbReference>
<evidence type="ECO:0000256" key="2">
    <source>
        <dbReference type="SAM" id="MobiDB-lite"/>
    </source>
</evidence>
<reference evidence="4" key="1">
    <citation type="submission" date="2020-06" db="EMBL/GenBank/DDBJ databases">
        <authorList>
            <person name="Li T."/>
            <person name="Hu X."/>
            <person name="Zhang T."/>
            <person name="Song X."/>
            <person name="Zhang H."/>
            <person name="Dai N."/>
            <person name="Sheng W."/>
            <person name="Hou X."/>
            <person name="Wei L."/>
        </authorList>
    </citation>
    <scope>NUCLEOTIDE SEQUENCE</scope>
    <source>
        <strain evidence="4">KEN1</strain>
        <tissue evidence="4">Leaf</tissue>
    </source>
</reference>
<name>A0AAW2UVB1_9LAMI</name>
<feature type="compositionally biased region" description="Polar residues" evidence="2">
    <location>
        <begin position="191"/>
        <end position="202"/>
    </location>
</feature>
<keyword evidence="1" id="KW-0862">Zinc</keyword>
<dbReference type="PANTHER" id="PTHR31286:SF153">
    <property type="entry name" value="DUF4283 DOMAIN PROTEIN"/>
    <property type="match status" value="1"/>
</dbReference>
<gene>
    <name evidence="4" type="ORF">Slati_3130000</name>
</gene>
<dbReference type="AlphaFoldDB" id="A0AAW2UVB1"/>
<dbReference type="PANTHER" id="PTHR31286">
    <property type="entry name" value="GLYCINE-RICH CELL WALL STRUCTURAL PROTEIN 1.8-LIKE"/>
    <property type="match status" value="1"/>
</dbReference>
<dbReference type="GO" id="GO:0008270">
    <property type="term" value="F:zinc ion binding"/>
    <property type="evidence" value="ECO:0007669"/>
    <property type="project" value="UniProtKB-KW"/>
</dbReference>
<keyword evidence="1" id="KW-0863">Zinc-finger</keyword>
<dbReference type="EMBL" id="JACGWN010000011">
    <property type="protein sequence ID" value="KAL0421071.1"/>
    <property type="molecule type" value="Genomic_DNA"/>
</dbReference>
<evidence type="ECO:0000256" key="1">
    <source>
        <dbReference type="PROSITE-ProRule" id="PRU00047"/>
    </source>
</evidence>
<evidence type="ECO:0000313" key="4">
    <source>
        <dbReference type="EMBL" id="KAL0421071.1"/>
    </source>
</evidence>
<accession>A0AAW2UVB1</accession>
<dbReference type="PROSITE" id="PS50158">
    <property type="entry name" value="ZF_CCHC"/>
    <property type="match status" value="1"/>
</dbReference>
<feature type="domain" description="CCHC-type" evidence="3">
    <location>
        <begin position="140"/>
        <end position="153"/>
    </location>
</feature>
<feature type="compositionally biased region" description="Basic and acidic residues" evidence="2">
    <location>
        <begin position="204"/>
        <end position="217"/>
    </location>
</feature>